<accession>A0A6H9Z5P3</accession>
<sequence length="99" mass="10871">MINTARHTQVEQRVRALAESLRVRKVKAELDLVTAFPGLTASAGWSMRCVLVFCHQPKGAGRLVFCTNGCRRLGEVTEPEAVADKIVEMLRGPGHERAA</sequence>
<reference evidence="1 2" key="1">
    <citation type="submission" date="2019-09" db="EMBL/GenBank/DDBJ databases">
        <title>Actinomadura physcomitrii sp. nov., a novel actinomycete isolated from moss [Physcomitrium sphaericum (Ludw) Fuernr].</title>
        <authorList>
            <person name="Zhuang X."/>
            <person name="Liu C."/>
        </authorList>
    </citation>
    <scope>NUCLEOTIDE SEQUENCE [LARGE SCALE GENOMIC DNA]</scope>
    <source>
        <strain evidence="1 2">HMC1</strain>
    </source>
</reference>
<gene>
    <name evidence="1" type="ORF">F8566_04095</name>
</gene>
<evidence type="ECO:0000313" key="1">
    <source>
        <dbReference type="EMBL" id="KAB2351439.1"/>
    </source>
</evidence>
<organism evidence="1 2">
    <name type="scientific">Actinomadura rudentiformis</name>
    <dbReference type="NCBI Taxonomy" id="359158"/>
    <lineage>
        <taxon>Bacteria</taxon>
        <taxon>Bacillati</taxon>
        <taxon>Actinomycetota</taxon>
        <taxon>Actinomycetes</taxon>
        <taxon>Streptosporangiales</taxon>
        <taxon>Thermomonosporaceae</taxon>
        <taxon>Actinomadura</taxon>
    </lineage>
</organism>
<comment type="caution">
    <text evidence="1">The sequence shown here is derived from an EMBL/GenBank/DDBJ whole genome shotgun (WGS) entry which is preliminary data.</text>
</comment>
<evidence type="ECO:0000313" key="2">
    <source>
        <dbReference type="Proteomes" id="UP000468735"/>
    </source>
</evidence>
<keyword evidence="2" id="KW-1185">Reference proteome</keyword>
<dbReference type="EMBL" id="WBMT01000002">
    <property type="protein sequence ID" value="KAB2351439.1"/>
    <property type="molecule type" value="Genomic_DNA"/>
</dbReference>
<dbReference type="Proteomes" id="UP000468735">
    <property type="component" value="Unassembled WGS sequence"/>
</dbReference>
<dbReference type="AlphaFoldDB" id="A0A6H9Z5P3"/>
<name>A0A6H9Z5P3_9ACTN</name>
<dbReference type="RefSeq" id="WP_151558180.1">
    <property type="nucleotide sequence ID" value="NZ_WBMT01000002.1"/>
</dbReference>
<protein>
    <submittedName>
        <fullName evidence="1">Uncharacterized protein</fullName>
    </submittedName>
</protein>
<proteinExistence type="predicted"/>